<dbReference type="AlphaFoldDB" id="A0A5J6HXX3"/>
<dbReference type="GO" id="GO:0000976">
    <property type="term" value="F:transcription cis-regulatory region binding"/>
    <property type="evidence" value="ECO:0007669"/>
    <property type="project" value="TreeGrafter"/>
</dbReference>
<gene>
    <name evidence="5" type="ORF">CP976_02850</name>
</gene>
<organism evidence="5 6">
    <name type="scientific">Streptomyces coeruleorubidus</name>
    <dbReference type="NCBI Taxonomy" id="116188"/>
    <lineage>
        <taxon>Bacteria</taxon>
        <taxon>Bacillati</taxon>
        <taxon>Actinomycetota</taxon>
        <taxon>Actinomycetes</taxon>
        <taxon>Kitasatosporales</taxon>
        <taxon>Streptomycetaceae</taxon>
        <taxon>Streptomyces</taxon>
    </lineage>
</organism>
<feature type="DNA-binding region" description="H-T-H motif" evidence="2">
    <location>
        <begin position="44"/>
        <end position="63"/>
    </location>
</feature>
<evidence type="ECO:0000256" key="2">
    <source>
        <dbReference type="PROSITE-ProRule" id="PRU00335"/>
    </source>
</evidence>
<feature type="region of interest" description="Disordered" evidence="3">
    <location>
        <begin position="1"/>
        <end position="22"/>
    </location>
</feature>
<reference evidence="5 6" key="1">
    <citation type="submission" date="2017-09" db="EMBL/GenBank/DDBJ databases">
        <authorList>
            <person name="Lee N."/>
            <person name="Cho B.-K."/>
        </authorList>
    </citation>
    <scope>NUCLEOTIDE SEQUENCE [LARGE SCALE GENOMIC DNA]</scope>
    <source>
        <strain evidence="5 6">ATCC 13740</strain>
    </source>
</reference>
<evidence type="ECO:0000313" key="5">
    <source>
        <dbReference type="EMBL" id="QEV23210.1"/>
    </source>
</evidence>
<feature type="domain" description="HTH tetR-type" evidence="4">
    <location>
        <begin position="21"/>
        <end position="81"/>
    </location>
</feature>
<dbReference type="PROSITE" id="PS50977">
    <property type="entry name" value="HTH_TETR_2"/>
    <property type="match status" value="1"/>
</dbReference>
<name>A0A5J6HXX3_STRC4</name>
<dbReference type="Pfam" id="PF00440">
    <property type="entry name" value="TetR_N"/>
    <property type="match status" value="1"/>
</dbReference>
<keyword evidence="1 2" id="KW-0238">DNA-binding</keyword>
<feature type="compositionally biased region" description="Basic and acidic residues" evidence="3">
    <location>
        <begin position="12"/>
        <end position="22"/>
    </location>
</feature>
<dbReference type="GO" id="GO:0003700">
    <property type="term" value="F:DNA-binding transcription factor activity"/>
    <property type="evidence" value="ECO:0007669"/>
    <property type="project" value="TreeGrafter"/>
</dbReference>
<dbReference type="KEGG" id="scoe:CP976_02850"/>
<dbReference type="InterPro" id="IPR001647">
    <property type="entry name" value="HTH_TetR"/>
</dbReference>
<dbReference type="SUPFAM" id="SSF46689">
    <property type="entry name" value="Homeodomain-like"/>
    <property type="match status" value="1"/>
</dbReference>
<dbReference type="PANTHER" id="PTHR30055">
    <property type="entry name" value="HTH-TYPE TRANSCRIPTIONAL REGULATOR RUTR"/>
    <property type="match status" value="1"/>
</dbReference>
<evidence type="ECO:0000256" key="1">
    <source>
        <dbReference type="ARBA" id="ARBA00023125"/>
    </source>
</evidence>
<evidence type="ECO:0000256" key="3">
    <source>
        <dbReference type="SAM" id="MobiDB-lite"/>
    </source>
</evidence>
<protein>
    <submittedName>
        <fullName evidence="5">TetR/AcrR family transcriptional regulator</fullName>
    </submittedName>
</protein>
<evidence type="ECO:0000313" key="6">
    <source>
        <dbReference type="Proteomes" id="UP000326598"/>
    </source>
</evidence>
<dbReference type="InterPro" id="IPR009057">
    <property type="entry name" value="Homeodomain-like_sf"/>
</dbReference>
<dbReference type="GeneID" id="91415034"/>
<dbReference type="EMBL" id="CP023694">
    <property type="protein sequence ID" value="QEV23210.1"/>
    <property type="molecule type" value="Genomic_DNA"/>
</dbReference>
<dbReference type="RefSeq" id="WP_150478853.1">
    <property type="nucleotide sequence ID" value="NZ_BMTB01000008.1"/>
</dbReference>
<evidence type="ECO:0000259" key="4">
    <source>
        <dbReference type="PROSITE" id="PS50977"/>
    </source>
</evidence>
<dbReference type="InterPro" id="IPR036271">
    <property type="entry name" value="Tet_transcr_reg_TetR-rel_C_sf"/>
</dbReference>
<dbReference type="InterPro" id="IPR050109">
    <property type="entry name" value="HTH-type_TetR-like_transc_reg"/>
</dbReference>
<dbReference type="SUPFAM" id="SSF48498">
    <property type="entry name" value="Tetracyclin repressor-like, C-terminal domain"/>
    <property type="match status" value="1"/>
</dbReference>
<sequence length="214" mass="23361">MTGTQTAGRRYGGRDAAQRQQERRTRLIQAGLDLFGTVGYTSVSVKQVCSHAGLTERYFYESFRDREDLLAGVYNELITTIQTETAQAAAATAPDVDAQLRAGLEVFIRTLAGDARMARVVLIEVVGASPRLEVRRREVLHEFAALIAAVVVAPLPDPEASSSRLTMTAMSLVGGVNELLVDWTLGHQNATVEELIDLCYTLFTAAYRAISDQP</sequence>
<proteinExistence type="predicted"/>
<dbReference type="Gene3D" id="1.10.357.10">
    <property type="entry name" value="Tetracycline Repressor, domain 2"/>
    <property type="match status" value="1"/>
</dbReference>
<dbReference type="Proteomes" id="UP000326598">
    <property type="component" value="Chromosome"/>
</dbReference>
<dbReference type="PANTHER" id="PTHR30055:SF226">
    <property type="entry name" value="HTH-TYPE TRANSCRIPTIONAL REGULATOR PKSA"/>
    <property type="match status" value="1"/>
</dbReference>
<accession>A0A5J6HXX3</accession>